<gene>
    <name evidence="1" type="ORF">MES5069_220010</name>
</gene>
<sequence>MRVRAIVSVKHAVLREGEGARNARSSPGRKSARRLATIVRIPGRLCRSSGFEPSGVPSSSRGGLAAVSVLYLGRVRDRLLPVKAFPGSCKRLRLRHLAVNAEDQGSDAFPCWRSPIGKWSDRSANI</sequence>
<evidence type="ECO:0000313" key="1">
    <source>
        <dbReference type="EMBL" id="CAH2399135.1"/>
    </source>
</evidence>
<organism evidence="1 2">
    <name type="scientific">Mesorhizobium escarrei</name>
    <dbReference type="NCBI Taxonomy" id="666018"/>
    <lineage>
        <taxon>Bacteria</taxon>
        <taxon>Pseudomonadati</taxon>
        <taxon>Pseudomonadota</taxon>
        <taxon>Alphaproteobacteria</taxon>
        <taxon>Hyphomicrobiales</taxon>
        <taxon>Phyllobacteriaceae</taxon>
        <taxon>Mesorhizobium</taxon>
    </lineage>
</organism>
<keyword evidence="2" id="KW-1185">Reference proteome</keyword>
<comment type="caution">
    <text evidence="1">The sequence shown here is derived from an EMBL/GenBank/DDBJ whole genome shotgun (WGS) entry which is preliminary data.</text>
</comment>
<dbReference type="EMBL" id="CAKXZT010000116">
    <property type="protein sequence ID" value="CAH2399135.1"/>
    <property type="molecule type" value="Genomic_DNA"/>
</dbReference>
<reference evidence="1 2" key="1">
    <citation type="submission" date="2022-03" db="EMBL/GenBank/DDBJ databases">
        <authorList>
            <person name="Brunel B."/>
        </authorList>
    </citation>
    <scope>NUCLEOTIDE SEQUENCE [LARGE SCALE GENOMIC DNA]</scope>
    <source>
        <strain evidence="1">STM5069sample</strain>
    </source>
</reference>
<dbReference type="Proteomes" id="UP001153050">
    <property type="component" value="Unassembled WGS sequence"/>
</dbReference>
<proteinExistence type="predicted"/>
<protein>
    <submittedName>
        <fullName evidence="1">Uncharacterized protein</fullName>
    </submittedName>
</protein>
<accession>A0ABN8JPK8</accession>
<evidence type="ECO:0000313" key="2">
    <source>
        <dbReference type="Proteomes" id="UP001153050"/>
    </source>
</evidence>
<name>A0ABN8JPK8_9HYPH</name>